<proteinExistence type="predicted"/>
<reference evidence="2 3" key="2">
    <citation type="submission" date="2010-03" db="EMBL/GenBank/DDBJ databases">
        <authorList>
            <person name="Pajon A."/>
        </authorList>
    </citation>
    <scope>NUCLEOTIDE SEQUENCE [LARGE SCALE GENOMIC DNA]</scope>
    <source>
        <strain evidence="2 3">GD/7</strain>
    </source>
</reference>
<dbReference type="InterPro" id="IPR006842">
    <property type="entry name" value="Transposase_31"/>
</dbReference>
<dbReference type="Pfam" id="PF04754">
    <property type="entry name" value="Transposase_31"/>
    <property type="match status" value="1"/>
</dbReference>
<evidence type="ECO:0000313" key="2">
    <source>
        <dbReference type="EMBL" id="CBK80904.1"/>
    </source>
</evidence>
<name>D4J983_9FIRM</name>
<sequence length="288" mass="33394">MGQKDMAEKLLADYNDVFADIVNVLLFDGRNEISEDDLIETKVKSQYKADDSKLHEQERDVAKILKKDNVKIVLLGLENQTAVDTDMPLRCLAYDGASYRSQLLNKNAERYPVITVVLYFGMDRWNKNRYLSEAVHVPEIWKPYFNDYQAHVFEIAYLTPEQVKMFKSDFGIVADYFVQKRMTDDYIGSSEDIKHIDEVMKLLAVFADKRFMDNMVISNSKGRPRNMCEVLDRIEEKGRTEGIEKGISIGEIKGQVTLLADRFHYSDEDIAKELNISIHQVKYILSHR</sequence>
<protein>
    <submittedName>
        <fullName evidence="2">Putative transposase, YhgA-like</fullName>
    </submittedName>
</protein>
<dbReference type="RefSeq" id="WP_015514472.1">
    <property type="nucleotide sequence ID" value="NC_021009.1"/>
</dbReference>
<dbReference type="STRING" id="717962.CC1_22140"/>
<dbReference type="AlphaFoldDB" id="D4J983"/>
<accession>D4J983</accession>
<dbReference type="PATRIC" id="fig|717962.3.peg.2122"/>
<organism evidence="2 3">
    <name type="scientific">Coprococcus catus GD/7</name>
    <dbReference type="NCBI Taxonomy" id="717962"/>
    <lineage>
        <taxon>Bacteria</taxon>
        <taxon>Bacillati</taxon>
        <taxon>Bacillota</taxon>
        <taxon>Clostridia</taxon>
        <taxon>Lachnospirales</taxon>
        <taxon>Lachnospiraceae</taxon>
        <taxon>Coprococcus</taxon>
    </lineage>
</organism>
<dbReference type="Proteomes" id="UP000008798">
    <property type="component" value="Chromosome"/>
</dbReference>
<dbReference type="EMBL" id="FP929038">
    <property type="protein sequence ID" value="CBK80904.1"/>
    <property type="molecule type" value="Genomic_DNA"/>
</dbReference>
<gene>
    <name evidence="2" type="ORF">CC1_22140</name>
</gene>
<feature type="domain" description="Transposase (putative) YhgA-like" evidence="1">
    <location>
        <begin position="71"/>
        <end position="165"/>
    </location>
</feature>
<dbReference type="KEGG" id="cct:CC1_22140"/>
<evidence type="ECO:0000313" key="3">
    <source>
        <dbReference type="Proteomes" id="UP000008798"/>
    </source>
</evidence>
<evidence type="ECO:0000259" key="1">
    <source>
        <dbReference type="Pfam" id="PF04754"/>
    </source>
</evidence>
<dbReference type="HOGENOM" id="CLU_066636_1_0_9"/>
<reference evidence="2 3" key="1">
    <citation type="submission" date="2010-03" db="EMBL/GenBank/DDBJ databases">
        <title>The genome sequence of Coprococcus catus GD/7.</title>
        <authorList>
            <consortium name="metaHIT consortium -- http://www.metahit.eu/"/>
            <person name="Pajon A."/>
            <person name="Turner K."/>
            <person name="Parkhill J."/>
            <person name="Duncan S."/>
            <person name="Flint H."/>
        </authorList>
    </citation>
    <scope>NUCLEOTIDE SEQUENCE [LARGE SCALE GENOMIC DNA]</scope>
    <source>
        <strain evidence="2 3">GD/7</strain>
    </source>
</reference>